<reference evidence="4" key="1">
    <citation type="submission" date="2015-12" db="EMBL/GenBank/DDBJ databases">
        <authorList>
            <person name="Lima A."/>
            <person name="Farahani Zayas N."/>
            <person name="Castro Da Silva M.A."/>
            <person name="Cabral A."/>
            <person name="Pessatti M.L."/>
        </authorList>
    </citation>
    <scope>NUCLEOTIDE SEQUENCE [LARGE SCALE GENOMIC DNA]</scope>
    <source>
        <strain evidence="4">LAMA 842</strain>
    </source>
</reference>
<dbReference type="GO" id="GO:0017148">
    <property type="term" value="P:negative regulation of translation"/>
    <property type="evidence" value="ECO:0007669"/>
    <property type="project" value="UniProtKB-UniRule"/>
</dbReference>
<dbReference type="GO" id="GO:0090071">
    <property type="term" value="P:negative regulation of ribosome biogenesis"/>
    <property type="evidence" value="ECO:0007669"/>
    <property type="project" value="UniProtKB-UniRule"/>
</dbReference>
<dbReference type="AlphaFoldDB" id="A0A137S697"/>
<dbReference type="PANTHER" id="PTHR21043:SF0">
    <property type="entry name" value="MITOCHONDRIAL ASSEMBLY OF RIBOSOMAL LARGE SUBUNIT PROTEIN 1"/>
    <property type="match status" value="1"/>
</dbReference>
<sequence length="116" mass="12687">MQAEQLKDLVVTALEDIKAQDVSVIDVRDRTSVTDFMVLASGTSSRHVKSLADSVVSEAKDQGVRANNVEGEGGSDWILVDLGDVVVHVMMPATREFYDLERFWRDAPDLGAAGHE</sequence>
<evidence type="ECO:0000313" key="4">
    <source>
        <dbReference type="Proteomes" id="UP000070282"/>
    </source>
</evidence>
<dbReference type="GeneID" id="94722769"/>
<keyword evidence="2" id="KW-0678">Repressor</keyword>
<comment type="similarity">
    <text evidence="1 2">Belongs to the Iojap/RsfS family.</text>
</comment>
<dbReference type="HAMAP" id="MF_01477">
    <property type="entry name" value="Iojap_RsfS"/>
    <property type="match status" value="1"/>
</dbReference>
<dbReference type="RefSeq" id="WP_058090972.1">
    <property type="nucleotide sequence ID" value="NZ_LOCO01000019.1"/>
</dbReference>
<dbReference type="EMBL" id="LOCO01000019">
    <property type="protein sequence ID" value="KXO07953.1"/>
    <property type="molecule type" value="Genomic_DNA"/>
</dbReference>
<dbReference type="SUPFAM" id="SSF81301">
    <property type="entry name" value="Nucleotidyltransferase"/>
    <property type="match status" value="1"/>
</dbReference>
<dbReference type="Gene3D" id="3.30.460.10">
    <property type="entry name" value="Beta Polymerase, domain 2"/>
    <property type="match status" value="1"/>
</dbReference>
<dbReference type="PATRIC" id="fig|1306954.6.peg.1383"/>
<comment type="function">
    <text evidence="2">Functions as a ribosomal silencing factor. Interacts with ribosomal protein uL14 (rplN), blocking formation of intersubunit bridge B8. Prevents association of the 30S and 50S ribosomal subunits and the formation of functional ribosomes, thus repressing translation.</text>
</comment>
<dbReference type="GO" id="GO:0042256">
    <property type="term" value="P:cytosolic ribosome assembly"/>
    <property type="evidence" value="ECO:0007669"/>
    <property type="project" value="UniProtKB-UniRule"/>
</dbReference>
<keyword evidence="4" id="KW-1185">Reference proteome</keyword>
<dbReference type="InterPro" id="IPR043519">
    <property type="entry name" value="NT_sf"/>
</dbReference>
<proteinExistence type="inferred from homology"/>
<dbReference type="Pfam" id="PF02410">
    <property type="entry name" value="RsfS"/>
    <property type="match status" value="1"/>
</dbReference>
<evidence type="ECO:0000256" key="1">
    <source>
        <dbReference type="ARBA" id="ARBA00010574"/>
    </source>
</evidence>
<comment type="caution">
    <text evidence="3">The sequence shown here is derived from an EMBL/GenBank/DDBJ whole genome shotgun (WGS) entry which is preliminary data.</text>
</comment>
<keyword evidence="2" id="KW-0963">Cytoplasm</keyword>
<comment type="subunit">
    <text evidence="2">Interacts with ribosomal protein uL14 (rplN).</text>
</comment>
<dbReference type="PANTHER" id="PTHR21043">
    <property type="entry name" value="IOJAP SUPERFAMILY ORTHOLOG"/>
    <property type="match status" value="1"/>
</dbReference>
<evidence type="ECO:0000313" key="3">
    <source>
        <dbReference type="EMBL" id="KXO07953.1"/>
    </source>
</evidence>
<organism evidence="3 4">
    <name type="scientific">Marinobacter excellens LAMA 842</name>
    <dbReference type="NCBI Taxonomy" id="1306954"/>
    <lineage>
        <taxon>Bacteria</taxon>
        <taxon>Pseudomonadati</taxon>
        <taxon>Pseudomonadota</taxon>
        <taxon>Gammaproteobacteria</taxon>
        <taxon>Pseudomonadales</taxon>
        <taxon>Marinobacteraceae</taxon>
        <taxon>Marinobacter</taxon>
    </lineage>
</organism>
<dbReference type="NCBIfam" id="TIGR00090">
    <property type="entry name" value="rsfS_iojap_ybeB"/>
    <property type="match status" value="1"/>
</dbReference>
<gene>
    <name evidence="2" type="primary">rsfS</name>
    <name evidence="3" type="ORF">J122_3106</name>
</gene>
<comment type="subcellular location">
    <subcellularLocation>
        <location evidence="2">Cytoplasm</location>
    </subcellularLocation>
</comment>
<evidence type="ECO:0000256" key="2">
    <source>
        <dbReference type="HAMAP-Rule" id="MF_01477"/>
    </source>
</evidence>
<dbReference type="InterPro" id="IPR004394">
    <property type="entry name" value="Iojap/RsfS/C7orf30"/>
</dbReference>
<dbReference type="GO" id="GO:0005737">
    <property type="term" value="C:cytoplasm"/>
    <property type="evidence" value="ECO:0007669"/>
    <property type="project" value="UniProtKB-SubCell"/>
</dbReference>
<name>A0A137S697_9GAMM</name>
<dbReference type="GO" id="GO:0043023">
    <property type="term" value="F:ribosomal large subunit binding"/>
    <property type="evidence" value="ECO:0007669"/>
    <property type="project" value="TreeGrafter"/>
</dbReference>
<dbReference type="Proteomes" id="UP000070282">
    <property type="component" value="Unassembled WGS sequence"/>
</dbReference>
<keyword evidence="2" id="KW-0810">Translation regulation</keyword>
<protein>
    <recommendedName>
        <fullName evidence="2">Ribosomal silencing factor RsfS</fullName>
    </recommendedName>
</protein>
<accession>A0A137S697</accession>